<dbReference type="Pfam" id="PF07224">
    <property type="entry name" value="Chlorophyllase"/>
    <property type="match status" value="1"/>
</dbReference>
<dbReference type="OrthoDB" id="2093222at2759"/>
<evidence type="ECO:0000313" key="1">
    <source>
        <dbReference type="EMBL" id="KAI5074512.1"/>
    </source>
</evidence>
<dbReference type="PANTHER" id="PTHR33428">
    <property type="entry name" value="CHLOROPHYLLASE-2, CHLOROPLASTIC"/>
    <property type="match status" value="1"/>
</dbReference>
<comment type="caution">
    <text evidence="1">The sequence shown here is derived from an EMBL/GenBank/DDBJ whole genome shotgun (WGS) entry which is preliminary data.</text>
</comment>
<dbReference type="InterPro" id="IPR029058">
    <property type="entry name" value="AB_hydrolase_fold"/>
</dbReference>
<proteinExistence type="predicted"/>
<dbReference type="GO" id="GO:0015996">
    <property type="term" value="P:chlorophyll catabolic process"/>
    <property type="evidence" value="ECO:0007669"/>
    <property type="project" value="TreeGrafter"/>
</dbReference>
<dbReference type="GO" id="GO:0047746">
    <property type="term" value="F:chlorophyllase activity"/>
    <property type="evidence" value="ECO:0007669"/>
    <property type="project" value="TreeGrafter"/>
</dbReference>
<evidence type="ECO:0008006" key="3">
    <source>
        <dbReference type="Google" id="ProtNLM"/>
    </source>
</evidence>
<dbReference type="Gene3D" id="3.40.50.1820">
    <property type="entry name" value="alpha/beta hydrolase"/>
    <property type="match status" value="1"/>
</dbReference>
<protein>
    <recommendedName>
        <fullName evidence="3">Chlorophyllase</fullName>
    </recommendedName>
</protein>
<reference evidence="1" key="1">
    <citation type="submission" date="2021-01" db="EMBL/GenBank/DDBJ databases">
        <title>Adiantum capillus-veneris genome.</title>
        <authorList>
            <person name="Fang Y."/>
            <person name="Liao Q."/>
        </authorList>
    </citation>
    <scope>NUCLEOTIDE SEQUENCE</scope>
    <source>
        <strain evidence="1">H3</strain>
        <tissue evidence="1">Leaf</tissue>
    </source>
</reference>
<accession>A0A9D4ZHT5</accession>
<dbReference type="SUPFAM" id="SSF53474">
    <property type="entry name" value="alpha/beta-Hydrolases"/>
    <property type="match status" value="1"/>
</dbReference>
<dbReference type="AlphaFoldDB" id="A0A9D4ZHT5"/>
<evidence type="ECO:0000313" key="2">
    <source>
        <dbReference type="Proteomes" id="UP000886520"/>
    </source>
</evidence>
<gene>
    <name evidence="1" type="ORF">GOP47_0010473</name>
</gene>
<keyword evidence="2" id="KW-1185">Reference proteome</keyword>
<dbReference type="EMBL" id="JABFUD020000010">
    <property type="protein sequence ID" value="KAI5074512.1"/>
    <property type="molecule type" value="Genomic_DNA"/>
</dbReference>
<dbReference type="InterPro" id="IPR017395">
    <property type="entry name" value="Chlorophyllase-like"/>
</dbReference>
<name>A0A9D4ZHT5_ADICA</name>
<dbReference type="Proteomes" id="UP000886520">
    <property type="component" value="Chromosome 10"/>
</dbReference>
<organism evidence="1 2">
    <name type="scientific">Adiantum capillus-veneris</name>
    <name type="common">Maidenhair fern</name>
    <dbReference type="NCBI Taxonomy" id="13818"/>
    <lineage>
        <taxon>Eukaryota</taxon>
        <taxon>Viridiplantae</taxon>
        <taxon>Streptophyta</taxon>
        <taxon>Embryophyta</taxon>
        <taxon>Tracheophyta</taxon>
        <taxon>Polypodiopsida</taxon>
        <taxon>Polypodiidae</taxon>
        <taxon>Polypodiales</taxon>
        <taxon>Pteridineae</taxon>
        <taxon>Pteridaceae</taxon>
        <taxon>Vittarioideae</taxon>
        <taxon>Adiantum</taxon>
    </lineage>
</organism>
<dbReference type="PANTHER" id="PTHR33428:SF2">
    <property type="entry name" value="CHLOROPHYLLASE-2"/>
    <property type="match status" value="1"/>
</dbReference>
<sequence>MGSHQYVFKEGPLRVRVFHVEGRRPPQPAPTYGKHRATVAQEREAASLLYPPKPLMIAAPEDGGEYPLLFLYHGFLLLNKYYSQLLQHVASHGFIVIAPQMYILAGADATQEIAEAAAIINWLPGRLADVLSEHVGPVQPRLDKLALVGHSRGAKVAFGLAMGLSEVALKISAIAGLDPVDGKDVNQQTTPPILKFSTHCFDLKLPILILGSGLGSLKRNALFPPCAPEGVSHQAFFSDCSDPTFYFVASEHGHMDFLDDRTDGFQGKLSYCACRNGPSRGPMRRFSAGILVAFLQAAMFSETKTFEHLIRNPTIAPVTLEKPKWYIASASETSECPDLSKVFF</sequence>